<gene>
    <name evidence="2" type="ORF">GBAR_LOCUS11581</name>
</gene>
<dbReference type="EMBL" id="CASHTH010001735">
    <property type="protein sequence ID" value="CAI8019237.1"/>
    <property type="molecule type" value="Genomic_DNA"/>
</dbReference>
<dbReference type="Proteomes" id="UP001174909">
    <property type="component" value="Unassembled WGS sequence"/>
</dbReference>
<organism evidence="2 3">
    <name type="scientific">Geodia barretti</name>
    <name type="common">Barrett's horny sponge</name>
    <dbReference type="NCBI Taxonomy" id="519541"/>
    <lineage>
        <taxon>Eukaryota</taxon>
        <taxon>Metazoa</taxon>
        <taxon>Porifera</taxon>
        <taxon>Demospongiae</taxon>
        <taxon>Heteroscleromorpha</taxon>
        <taxon>Tetractinellida</taxon>
        <taxon>Astrophorina</taxon>
        <taxon>Geodiidae</taxon>
        <taxon>Geodia</taxon>
    </lineage>
</organism>
<protein>
    <submittedName>
        <fullName evidence="2">Uncharacterized protein</fullName>
    </submittedName>
</protein>
<dbReference type="AlphaFoldDB" id="A0AA35RY10"/>
<keyword evidence="3" id="KW-1185">Reference proteome</keyword>
<evidence type="ECO:0000313" key="2">
    <source>
        <dbReference type="EMBL" id="CAI8019237.1"/>
    </source>
</evidence>
<feature type="region of interest" description="Disordered" evidence="1">
    <location>
        <begin position="79"/>
        <end position="101"/>
    </location>
</feature>
<evidence type="ECO:0000256" key="1">
    <source>
        <dbReference type="SAM" id="MobiDB-lite"/>
    </source>
</evidence>
<comment type="caution">
    <text evidence="2">The sequence shown here is derived from an EMBL/GenBank/DDBJ whole genome shotgun (WGS) entry which is preliminary data.</text>
</comment>
<sequence length="156" mass="17688">MYSGGLRVQPHIRGHIASCNGRVELVKTQVESYQMGGDVIALDTQELQARGEETRRMKEERLLAFQRDVKERVRRKERARLNKLPQHQREEKSHVAKSSPQPLFLPHAAADTDQLAGGSQLLIDWLWTDAGARQGSCTCSTDCTLIWRGRKHASDE</sequence>
<proteinExistence type="predicted"/>
<reference evidence="2" key="1">
    <citation type="submission" date="2023-03" db="EMBL/GenBank/DDBJ databases">
        <authorList>
            <person name="Steffen K."/>
            <person name="Cardenas P."/>
        </authorList>
    </citation>
    <scope>NUCLEOTIDE SEQUENCE</scope>
</reference>
<accession>A0AA35RY10</accession>
<name>A0AA35RY10_GEOBA</name>
<evidence type="ECO:0000313" key="3">
    <source>
        <dbReference type="Proteomes" id="UP001174909"/>
    </source>
</evidence>